<dbReference type="Pfam" id="PF07715">
    <property type="entry name" value="Plug"/>
    <property type="match status" value="1"/>
</dbReference>
<evidence type="ECO:0000256" key="2">
    <source>
        <dbReference type="ARBA" id="ARBA00022448"/>
    </source>
</evidence>
<evidence type="ECO:0000256" key="5">
    <source>
        <dbReference type="ARBA" id="ARBA00022692"/>
    </source>
</evidence>
<keyword evidence="6" id="KW-0408">Iron</keyword>
<dbReference type="SUPFAM" id="SSF56935">
    <property type="entry name" value="Porins"/>
    <property type="match status" value="1"/>
</dbReference>
<reference evidence="16 17" key="1">
    <citation type="submission" date="2020-11" db="EMBL/GenBank/DDBJ databases">
        <title>Draft Genome Sequence and Secondary Metabolite Biosynthetic Potential of the Lysobacter niastensis Type strain DSM 18481.</title>
        <authorList>
            <person name="Turrini P."/>
            <person name="Artuso I."/>
            <person name="Tescari M."/>
            <person name="Lugli G.A."/>
            <person name="Frangipani E."/>
            <person name="Ventura M."/>
            <person name="Visca P."/>
        </authorList>
    </citation>
    <scope>NUCLEOTIDE SEQUENCE [LARGE SCALE GENOMIC DNA]</scope>
    <source>
        <strain evidence="16 17">DSM 18481</strain>
    </source>
</reference>
<keyword evidence="5 11" id="KW-0812">Transmembrane</keyword>
<keyword evidence="16" id="KW-0675">Receptor</keyword>
<evidence type="ECO:0000259" key="15">
    <source>
        <dbReference type="Pfam" id="PF07715"/>
    </source>
</evidence>
<protein>
    <submittedName>
        <fullName evidence="16">TonB-dependent receptor</fullName>
    </submittedName>
</protein>
<keyword evidence="10 11" id="KW-0998">Cell outer membrane</keyword>
<evidence type="ECO:0000256" key="7">
    <source>
        <dbReference type="ARBA" id="ARBA00023065"/>
    </source>
</evidence>
<keyword evidence="2 11" id="KW-0813">Transport</keyword>
<evidence type="ECO:0000256" key="12">
    <source>
        <dbReference type="RuleBase" id="RU003357"/>
    </source>
</evidence>
<dbReference type="Pfam" id="PF00593">
    <property type="entry name" value="TonB_dep_Rec_b-barrel"/>
    <property type="match status" value="1"/>
</dbReference>
<evidence type="ECO:0000256" key="11">
    <source>
        <dbReference type="PROSITE-ProRule" id="PRU01360"/>
    </source>
</evidence>
<feature type="chain" id="PRO_5046149532" evidence="13">
    <location>
        <begin position="35"/>
        <end position="784"/>
    </location>
</feature>
<dbReference type="InterPro" id="IPR012910">
    <property type="entry name" value="Plug_dom"/>
</dbReference>
<feature type="domain" description="TonB-dependent receptor-like beta-barrel" evidence="14">
    <location>
        <begin position="280"/>
        <end position="742"/>
    </location>
</feature>
<evidence type="ECO:0000256" key="4">
    <source>
        <dbReference type="ARBA" id="ARBA00022496"/>
    </source>
</evidence>
<dbReference type="CDD" id="cd01347">
    <property type="entry name" value="ligand_gated_channel"/>
    <property type="match status" value="1"/>
</dbReference>
<evidence type="ECO:0000313" key="16">
    <source>
        <dbReference type="EMBL" id="MBF6023981.1"/>
    </source>
</evidence>
<keyword evidence="13" id="KW-0732">Signal</keyword>
<evidence type="ECO:0000256" key="8">
    <source>
        <dbReference type="ARBA" id="ARBA00023077"/>
    </source>
</evidence>
<organism evidence="16 17">
    <name type="scientific">Lysobacter niastensis</name>
    <dbReference type="NCBI Taxonomy" id="380629"/>
    <lineage>
        <taxon>Bacteria</taxon>
        <taxon>Pseudomonadati</taxon>
        <taxon>Pseudomonadota</taxon>
        <taxon>Gammaproteobacteria</taxon>
        <taxon>Lysobacterales</taxon>
        <taxon>Lysobacteraceae</taxon>
        <taxon>Lysobacter</taxon>
    </lineage>
</organism>
<feature type="domain" description="TonB-dependent receptor plug" evidence="15">
    <location>
        <begin position="67"/>
        <end position="178"/>
    </location>
</feature>
<keyword evidence="3 11" id="KW-1134">Transmembrane beta strand</keyword>
<keyword evidence="9 11" id="KW-0472">Membrane</keyword>
<evidence type="ECO:0000256" key="10">
    <source>
        <dbReference type="ARBA" id="ARBA00023237"/>
    </source>
</evidence>
<feature type="signal peptide" evidence="13">
    <location>
        <begin position="1"/>
        <end position="34"/>
    </location>
</feature>
<dbReference type="RefSeq" id="WP_194930588.1">
    <property type="nucleotide sequence ID" value="NZ_JADLZT010000004.1"/>
</dbReference>
<dbReference type="PANTHER" id="PTHR32552">
    <property type="entry name" value="FERRICHROME IRON RECEPTOR-RELATED"/>
    <property type="match status" value="1"/>
</dbReference>
<dbReference type="InterPro" id="IPR000531">
    <property type="entry name" value="Beta-barrel_TonB"/>
</dbReference>
<dbReference type="PANTHER" id="PTHR32552:SF81">
    <property type="entry name" value="TONB-DEPENDENT OUTER MEMBRANE RECEPTOR"/>
    <property type="match status" value="1"/>
</dbReference>
<keyword evidence="8 12" id="KW-0798">TonB box</keyword>
<comment type="subcellular location">
    <subcellularLocation>
        <location evidence="1 11">Cell outer membrane</location>
        <topology evidence="1 11">Multi-pass membrane protein</topology>
    </subcellularLocation>
</comment>
<evidence type="ECO:0000256" key="6">
    <source>
        <dbReference type="ARBA" id="ARBA00023004"/>
    </source>
</evidence>
<evidence type="ECO:0000256" key="9">
    <source>
        <dbReference type="ARBA" id="ARBA00023136"/>
    </source>
</evidence>
<evidence type="ECO:0000256" key="13">
    <source>
        <dbReference type="SAM" id="SignalP"/>
    </source>
</evidence>
<dbReference type="Gene3D" id="2.40.170.20">
    <property type="entry name" value="TonB-dependent receptor, beta-barrel domain"/>
    <property type="match status" value="1"/>
</dbReference>
<evidence type="ECO:0000256" key="1">
    <source>
        <dbReference type="ARBA" id="ARBA00004571"/>
    </source>
</evidence>
<dbReference type="Proteomes" id="UP001429984">
    <property type="component" value="Unassembled WGS sequence"/>
</dbReference>
<keyword evidence="4" id="KW-0410">Iron transport</keyword>
<sequence length="784" mass="85004">MHKHHTRERAPMRRSLTTAISLTLALCMAGPALAQQAPAESSGAAAAADPVTLDNVVVTANKRAENIREVATAVSVLDSQQLENFSSTQMSDYASYVPGLQLQSSGTPGQTQVSMRGIAALSPGSTVGTYLDETPVGSNNLYQQATLYTLDLLPFDVERIEVLRGPQGTLYGAGSMGGLIKYTMVKPDAGKTEFRVGAGISQSKGADDTGLNYRFGMNVPLIDDSLALRASYARNDIAGSIDNLVDGSKDINDGDQTIGRVALRWQGDGSSVQLSAMRQEIDSDNNAAIALDPVTLKANNGLGNFVFVDEPFKKDLDYYSLTVDWDFGFADFVSATSYSDTSTLFTQDLTLLYGGLLADFGLPGKSFLRQTLDMDQFTQEFRLQSKSGNSFEWLVGAFYDKEDGDNHQFIPLTQMDGSPLPPPFGNLFGVLGQVSIPSTYEETAVFGNASYKFNDWFKLGAGVRFSRNDQDFVQESSGPLIRTGTFPNSSSEDVFTWSVTPQFQINPDMMVYAKAGTGYQPGGPNVVAPGLPPAVDSSMLTSYELGMKTSFAENRVLLDVAAYQIDWEDIQVASQVNGVSGLVNGGEATSRGIEASLQWRPLDGLTLGLNGAYNDAEIDEDFPTITVTQPVPGLGTLRADVNTGLKGDRMPYVPDLTWSLTADYYMPLSGGWGANFGGGWRWVDDRTNATTNREVISIIDPPLGEVQRTVTEPLVIDSYGALDLYASFSNEHWSVRAYMKNVTDERGYSSMNDITDQVGDGGTHHIRAVPIQPRMFGVEVDYRF</sequence>
<keyword evidence="7" id="KW-0406">Ion transport</keyword>
<dbReference type="EMBL" id="JADLZT010000004">
    <property type="protein sequence ID" value="MBF6023981.1"/>
    <property type="molecule type" value="Genomic_DNA"/>
</dbReference>
<evidence type="ECO:0000313" key="17">
    <source>
        <dbReference type="Proteomes" id="UP001429984"/>
    </source>
</evidence>
<gene>
    <name evidence="16" type="ORF">IU514_08060</name>
</gene>
<evidence type="ECO:0000259" key="14">
    <source>
        <dbReference type="Pfam" id="PF00593"/>
    </source>
</evidence>
<comment type="similarity">
    <text evidence="11 12">Belongs to the TonB-dependent receptor family.</text>
</comment>
<keyword evidence="17" id="KW-1185">Reference proteome</keyword>
<dbReference type="InterPro" id="IPR036942">
    <property type="entry name" value="Beta-barrel_TonB_sf"/>
</dbReference>
<proteinExistence type="inferred from homology"/>
<dbReference type="PROSITE" id="PS52016">
    <property type="entry name" value="TONB_DEPENDENT_REC_3"/>
    <property type="match status" value="1"/>
</dbReference>
<accession>A0ABS0B596</accession>
<evidence type="ECO:0000256" key="3">
    <source>
        <dbReference type="ARBA" id="ARBA00022452"/>
    </source>
</evidence>
<comment type="caution">
    <text evidence="16">The sequence shown here is derived from an EMBL/GenBank/DDBJ whole genome shotgun (WGS) entry which is preliminary data.</text>
</comment>
<dbReference type="InterPro" id="IPR039426">
    <property type="entry name" value="TonB-dep_rcpt-like"/>
</dbReference>
<name>A0ABS0B596_9GAMM</name>